<name>A0AA38ITI3_9CUCU</name>
<accession>A0AA38ITI3</accession>
<dbReference type="Proteomes" id="UP001168821">
    <property type="component" value="Unassembled WGS sequence"/>
</dbReference>
<keyword evidence="2" id="KW-1185">Reference proteome</keyword>
<dbReference type="EMBL" id="JALNTZ010000003">
    <property type="protein sequence ID" value="KAJ3659712.1"/>
    <property type="molecule type" value="Genomic_DNA"/>
</dbReference>
<comment type="caution">
    <text evidence="1">The sequence shown here is derived from an EMBL/GenBank/DDBJ whole genome shotgun (WGS) entry which is preliminary data.</text>
</comment>
<reference evidence="1" key="1">
    <citation type="journal article" date="2023" name="G3 (Bethesda)">
        <title>Whole genome assemblies of Zophobas morio and Tenebrio molitor.</title>
        <authorList>
            <person name="Kaur S."/>
            <person name="Stinson S.A."/>
            <person name="diCenzo G.C."/>
        </authorList>
    </citation>
    <scope>NUCLEOTIDE SEQUENCE</scope>
    <source>
        <strain evidence="1">QUZm001</strain>
    </source>
</reference>
<protein>
    <submittedName>
        <fullName evidence="1">Uncharacterized protein</fullName>
    </submittedName>
</protein>
<dbReference type="AlphaFoldDB" id="A0AA38ITI3"/>
<organism evidence="1 2">
    <name type="scientific">Zophobas morio</name>
    <dbReference type="NCBI Taxonomy" id="2755281"/>
    <lineage>
        <taxon>Eukaryota</taxon>
        <taxon>Metazoa</taxon>
        <taxon>Ecdysozoa</taxon>
        <taxon>Arthropoda</taxon>
        <taxon>Hexapoda</taxon>
        <taxon>Insecta</taxon>
        <taxon>Pterygota</taxon>
        <taxon>Neoptera</taxon>
        <taxon>Endopterygota</taxon>
        <taxon>Coleoptera</taxon>
        <taxon>Polyphaga</taxon>
        <taxon>Cucujiformia</taxon>
        <taxon>Tenebrionidae</taxon>
        <taxon>Zophobas</taxon>
    </lineage>
</organism>
<proteinExistence type="predicted"/>
<evidence type="ECO:0000313" key="1">
    <source>
        <dbReference type="EMBL" id="KAJ3659712.1"/>
    </source>
</evidence>
<sequence length="96" mass="11330">MVGQKGEVGVSQDKVQGLEAADCPRCVIYCKWLLPQCRERPNFLKCILFTDEALTFCPMKLHMLVNKYDFKRWFSINVYRLDETVSLWKSTESRNY</sequence>
<evidence type="ECO:0000313" key="2">
    <source>
        <dbReference type="Proteomes" id="UP001168821"/>
    </source>
</evidence>
<gene>
    <name evidence="1" type="ORF">Zmor_011386</name>
</gene>